<comment type="caution">
    <text evidence="1">The sequence shown here is derived from an EMBL/GenBank/DDBJ whole genome shotgun (WGS) entry which is preliminary data.</text>
</comment>
<protein>
    <submittedName>
        <fullName evidence="1">Uncharacterized protein</fullName>
    </submittedName>
</protein>
<proteinExistence type="predicted"/>
<dbReference type="Proteomes" id="UP000032142">
    <property type="component" value="Unassembled WGS sequence"/>
</dbReference>
<sequence length="10" mass="1244">MSFWQDRSTS</sequence>
<organism evidence="1 2">
    <name type="scientific">Gossypium arboreum</name>
    <name type="common">Tree cotton</name>
    <name type="synonym">Gossypium nanking</name>
    <dbReference type="NCBI Taxonomy" id="29729"/>
    <lineage>
        <taxon>Eukaryota</taxon>
        <taxon>Viridiplantae</taxon>
        <taxon>Streptophyta</taxon>
        <taxon>Embryophyta</taxon>
        <taxon>Tracheophyta</taxon>
        <taxon>Spermatophyta</taxon>
        <taxon>Magnoliopsida</taxon>
        <taxon>eudicotyledons</taxon>
        <taxon>Gunneridae</taxon>
        <taxon>Pentapetalae</taxon>
        <taxon>rosids</taxon>
        <taxon>malvids</taxon>
        <taxon>Malvales</taxon>
        <taxon>Malvaceae</taxon>
        <taxon>Malvoideae</taxon>
        <taxon>Gossypium</taxon>
    </lineage>
</organism>
<keyword evidence="2" id="KW-1185">Reference proteome</keyword>
<name>A0A0B0MWT7_GOSAR</name>
<dbReference type="EMBL" id="JRRC01426194">
    <property type="protein sequence ID" value="KHG05230.1"/>
    <property type="molecule type" value="Genomic_DNA"/>
</dbReference>
<reference evidence="2" key="1">
    <citation type="submission" date="2014-09" db="EMBL/GenBank/DDBJ databases">
        <authorList>
            <person name="Mudge J."/>
            <person name="Ramaraj T."/>
            <person name="Lindquist I.E."/>
            <person name="Bharti A.K."/>
            <person name="Sundararajan A."/>
            <person name="Cameron C.T."/>
            <person name="Woodward J.E."/>
            <person name="May G.D."/>
            <person name="Brubaker C."/>
            <person name="Broadhvest J."/>
            <person name="Wilkins T.A."/>
        </authorList>
    </citation>
    <scope>NUCLEOTIDE SEQUENCE</scope>
    <source>
        <strain evidence="2">cv. AKA8401</strain>
    </source>
</reference>
<gene>
    <name evidence="1" type="ORF">F383_30554</name>
</gene>
<accession>A0A0B0MWT7</accession>
<evidence type="ECO:0000313" key="2">
    <source>
        <dbReference type="Proteomes" id="UP000032142"/>
    </source>
</evidence>
<evidence type="ECO:0000313" key="1">
    <source>
        <dbReference type="EMBL" id="KHG05230.1"/>
    </source>
</evidence>